<keyword evidence="1" id="KW-1133">Transmembrane helix</keyword>
<dbReference type="Proteomes" id="UP000769617">
    <property type="component" value="Unassembled WGS sequence"/>
</dbReference>
<evidence type="ECO:0000313" key="3">
    <source>
        <dbReference type="Proteomes" id="UP000769617"/>
    </source>
</evidence>
<accession>A0ABS6ZTD2</accession>
<sequence length="105" mass="10903">MVDRLPCVVVVEGFAAGGGVRGALVAEAVLALLLDAAFGGAGLPPNQRWIMSIRLISASLPLGIVMVGTASDLYRFSSVFCLLSSVFCLLSSVFWRLGAAPGAYQ</sequence>
<gene>
    <name evidence="2" type="ORF">KPL81_19340</name>
</gene>
<reference evidence="2 3" key="1">
    <citation type="submission" date="2021-07" db="EMBL/GenBank/DDBJ databases">
        <authorList>
            <person name="So Y."/>
        </authorList>
    </citation>
    <scope>NUCLEOTIDE SEQUENCE [LARGE SCALE GENOMIC DNA]</scope>
    <source>
        <strain evidence="2 3">Y3S6</strain>
    </source>
</reference>
<organism evidence="2 3">
    <name type="scientific">Billgrantia antri</name>
    <dbReference type="NCBI Taxonomy" id="2846777"/>
    <lineage>
        <taxon>Bacteria</taxon>
        <taxon>Pseudomonadati</taxon>
        <taxon>Pseudomonadota</taxon>
        <taxon>Gammaproteobacteria</taxon>
        <taxon>Oceanospirillales</taxon>
        <taxon>Halomonadaceae</taxon>
        <taxon>Billgrantia</taxon>
    </lineage>
</organism>
<keyword evidence="1" id="KW-0472">Membrane</keyword>
<keyword evidence="1" id="KW-0812">Transmembrane</keyword>
<name>A0ABS6ZTD2_9GAMM</name>
<keyword evidence="3" id="KW-1185">Reference proteome</keyword>
<dbReference type="RefSeq" id="WP_219793525.1">
    <property type="nucleotide sequence ID" value="NZ_JAHYCA010000008.1"/>
</dbReference>
<evidence type="ECO:0000313" key="2">
    <source>
        <dbReference type="EMBL" id="MBW6393311.1"/>
    </source>
</evidence>
<feature type="transmembrane region" description="Helical" evidence="1">
    <location>
        <begin position="76"/>
        <end position="95"/>
    </location>
</feature>
<protein>
    <recommendedName>
        <fullName evidence="4">Solute carrier family 40 protein</fullName>
    </recommendedName>
</protein>
<evidence type="ECO:0008006" key="4">
    <source>
        <dbReference type="Google" id="ProtNLM"/>
    </source>
</evidence>
<proteinExistence type="predicted"/>
<evidence type="ECO:0000256" key="1">
    <source>
        <dbReference type="SAM" id="Phobius"/>
    </source>
</evidence>
<feature type="transmembrane region" description="Helical" evidence="1">
    <location>
        <begin position="53"/>
        <end position="70"/>
    </location>
</feature>
<comment type="caution">
    <text evidence="2">The sequence shown here is derived from an EMBL/GenBank/DDBJ whole genome shotgun (WGS) entry which is preliminary data.</text>
</comment>
<dbReference type="EMBL" id="JAHYCA010000008">
    <property type="protein sequence ID" value="MBW6393311.1"/>
    <property type="molecule type" value="Genomic_DNA"/>
</dbReference>